<sequence length="347" mass="39511">MQFERYTVEDFLTNDSFINYCFKSNESDIAFWEEWIKNHPEKQAEFSEAKSLFVSMSIQLSETEKKEELGKLQQAIWEINRNSQKRSIQLKPINIIQRVATIAAIVVLSIGGIWLVREFSAKTYSTATAHFTTYASAKGERKTVKLPDGTSVILNSNSSISISDNFNAQKREVNLKGEALFDVAHNKEKPFIVAAGNLKVQALGTSFKVRQYDFDQQLKVSLLEGKVRVSQQLKDESKMEVILHPGEAVYLNADSPDLRKQSFDLIAENNWKEGKLIFKDASVEQIASQLEYWYGVKIVPPANVKKSVRFNGEFLNKKPEEVLAAIAYVTHLNYEVKNNTITLRNKN</sequence>
<dbReference type="GO" id="GO:0016989">
    <property type="term" value="F:sigma factor antagonist activity"/>
    <property type="evidence" value="ECO:0007669"/>
    <property type="project" value="TreeGrafter"/>
</dbReference>
<dbReference type="InterPro" id="IPR012373">
    <property type="entry name" value="Ferrdict_sens_TM"/>
</dbReference>
<protein>
    <submittedName>
        <fullName evidence="4">Fe2+-dicitrate sensor, membrane component</fullName>
    </submittedName>
</protein>
<dbReference type="Gene3D" id="2.60.120.1440">
    <property type="match status" value="1"/>
</dbReference>
<dbReference type="Proteomes" id="UP000007590">
    <property type="component" value="Chromosome"/>
</dbReference>
<keyword evidence="1" id="KW-0812">Transmembrane</keyword>
<dbReference type="PANTHER" id="PTHR30273">
    <property type="entry name" value="PERIPLASMIC SIGNAL SENSOR AND SIGMA FACTOR ACTIVATOR FECR-RELATED"/>
    <property type="match status" value="1"/>
</dbReference>
<dbReference type="OrthoDB" id="1523735at2"/>
<dbReference type="Gene3D" id="3.55.50.30">
    <property type="match status" value="1"/>
</dbReference>
<dbReference type="eggNOG" id="COG3712">
    <property type="taxonomic scope" value="Bacteria"/>
</dbReference>
<feature type="domain" description="Protein FecR C-terminal" evidence="3">
    <location>
        <begin position="275"/>
        <end position="343"/>
    </location>
</feature>
<dbReference type="PIRSF" id="PIRSF018266">
    <property type="entry name" value="FecR"/>
    <property type="match status" value="1"/>
</dbReference>
<evidence type="ECO:0000313" key="5">
    <source>
        <dbReference type="Proteomes" id="UP000007590"/>
    </source>
</evidence>
<evidence type="ECO:0000259" key="3">
    <source>
        <dbReference type="Pfam" id="PF16344"/>
    </source>
</evidence>
<dbReference type="InterPro" id="IPR032508">
    <property type="entry name" value="FecR_C"/>
</dbReference>
<dbReference type="KEGG" id="scn:Solca_1240"/>
<evidence type="ECO:0000313" key="4">
    <source>
        <dbReference type="EMBL" id="AFD06334.1"/>
    </source>
</evidence>
<evidence type="ECO:0000259" key="2">
    <source>
        <dbReference type="Pfam" id="PF04773"/>
    </source>
</evidence>
<dbReference type="Pfam" id="PF04773">
    <property type="entry name" value="FecR"/>
    <property type="match status" value="1"/>
</dbReference>
<dbReference type="Pfam" id="PF16344">
    <property type="entry name" value="FecR_C"/>
    <property type="match status" value="1"/>
</dbReference>
<organism evidence="4 5">
    <name type="scientific">Solitalea canadensis (strain ATCC 29591 / DSM 3403 / JCM 21819 / LMG 8368 / NBRC 15130 / NCIMB 12057 / USAM 9D)</name>
    <name type="common">Flexibacter canadensis</name>
    <dbReference type="NCBI Taxonomy" id="929556"/>
    <lineage>
        <taxon>Bacteria</taxon>
        <taxon>Pseudomonadati</taxon>
        <taxon>Bacteroidota</taxon>
        <taxon>Sphingobacteriia</taxon>
        <taxon>Sphingobacteriales</taxon>
        <taxon>Sphingobacteriaceae</taxon>
        <taxon>Solitalea</taxon>
    </lineage>
</organism>
<proteinExistence type="predicted"/>
<dbReference type="AlphaFoldDB" id="H8KVF4"/>
<keyword evidence="5" id="KW-1185">Reference proteome</keyword>
<keyword evidence="1" id="KW-1133">Transmembrane helix</keyword>
<name>H8KVF4_SOLCM</name>
<dbReference type="PANTHER" id="PTHR30273:SF2">
    <property type="entry name" value="PROTEIN FECR"/>
    <property type="match status" value="1"/>
</dbReference>
<gene>
    <name evidence="4" type="ordered locus">Solca_1240</name>
</gene>
<dbReference type="HOGENOM" id="CLU_050192_2_3_10"/>
<dbReference type="InterPro" id="IPR006860">
    <property type="entry name" value="FecR"/>
</dbReference>
<reference evidence="4" key="1">
    <citation type="submission" date="2012-02" db="EMBL/GenBank/DDBJ databases">
        <title>The complete genome of Solitalea canadensis DSM 3403.</title>
        <authorList>
            <consortium name="US DOE Joint Genome Institute (JGI-PGF)"/>
            <person name="Lucas S."/>
            <person name="Copeland A."/>
            <person name="Lapidus A."/>
            <person name="Glavina del Rio T."/>
            <person name="Dalin E."/>
            <person name="Tice H."/>
            <person name="Bruce D."/>
            <person name="Goodwin L."/>
            <person name="Pitluck S."/>
            <person name="Peters L."/>
            <person name="Ovchinnikova G."/>
            <person name="Lu M."/>
            <person name="Kyrpides N."/>
            <person name="Mavromatis K."/>
            <person name="Ivanova N."/>
            <person name="Brettin T."/>
            <person name="Detter J.C."/>
            <person name="Han C."/>
            <person name="Larimer F."/>
            <person name="Land M."/>
            <person name="Hauser L."/>
            <person name="Markowitz V."/>
            <person name="Cheng J.-F."/>
            <person name="Hugenholtz P."/>
            <person name="Woyke T."/>
            <person name="Wu D."/>
            <person name="Spring S."/>
            <person name="Schroeder M."/>
            <person name="Kopitz M."/>
            <person name="Brambilla E."/>
            <person name="Klenk H.-P."/>
            <person name="Eisen J.A."/>
        </authorList>
    </citation>
    <scope>NUCLEOTIDE SEQUENCE</scope>
    <source>
        <strain evidence="4">DSM 3403</strain>
    </source>
</reference>
<dbReference type="RefSeq" id="WP_014679561.1">
    <property type="nucleotide sequence ID" value="NC_017770.1"/>
</dbReference>
<dbReference type="EMBL" id="CP003349">
    <property type="protein sequence ID" value="AFD06334.1"/>
    <property type="molecule type" value="Genomic_DNA"/>
</dbReference>
<accession>H8KVF4</accession>
<evidence type="ECO:0000256" key="1">
    <source>
        <dbReference type="SAM" id="Phobius"/>
    </source>
</evidence>
<feature type="transmembrane region" description="Helical" evidence="1">
    <location>
        <begin position="95"/>
        <end position="116"/>
    </location>
</feature>
<dbReference type="STRING" id="929556.Solca_1240"/>
<keyword evidence="1" id="KW-0472">Membrane</keyword>
<feature type="domain" description="FecR protein" evidence="2">
    <location>
        <begin position="133"/>
        <end position="228"/>
    </location>
</feature>